<evidence type="ECO:0000313" key="1">
    <source>
        <dbReference type="EMBL" id="CAG8750431.1"/>
    </source>
</evidence>
<protein>
    <submittedName>
        <fullName evidence="1">3099_t:CDS:1</fullName>
    </submittedName>
</protein>
<dbReference type="OrthoDB" id="2285352at2759"/>
<evidence type="ECO:0000313" key="2">
    <source>
        <dbReference type="Proteomes" id="UP000789405"/>
    </source>
</evidence>
<keyword evidence="2" id="KW-1185">Reference proteome</keyword>
<sequence length="247" mass="28995">CGELGHFAKNCLSEKAVVIELQYKIKKKPKDNGNESKKEQALLNKAPKVQVQAESEQEEEVPMEIFKCSPQRKYKEIRNILKPNPPECALYGIYSYEQVEFTPMGIRYDDQYCTWYYIEHISNRLGAKTKEDDCIKCKCDLRLWITIKNYPIQEVAKSYWTTPDTEDDEETTADFSKSNLGLNYIVDEYLDKTPIRLENLVVQNTGPLEEEPLKTPSKRYYEEFNNYKDTYLCNLAWWEVPNPVQLI</sequence>
<reference evidence="1" key="1">
    <citation type="submission" date="2021-06" db="EMBL/GenBank/DDBJ databases">
        <authorList>
            <person name="Kallberg Y."/>
            <person name="Tangrot J."/>
            <person name="Rosling A."/>
        </authorList>
    </citation>
    <scope>NUCLEOTIDE SEQUENCE</scope>
    <source>
        <strain evidence="1">MA453B</strain>
    </source>
</reference>
<name>A0A9N9ITA6_9GLOM</name>
<gene>
    <name evidence="1" type="ORF">DERYTH_LOCUS16840</name>
</gene>
<proteinExistence type="predicted"/>
<accession>A0A9N9ITA6</accession>
<organism evidence="1 2">
    <name type="scientific">Dentiscutata erythropus</name>
    <dbReference type="NCBI Taxonomy" id="1348616"/>
    <lineage>
        <taxon>Eukaryota</taxon>
        <taxon>Fungi</taxon>
        <taxon>Fungi incertae sedis</taxon>
        <taxon>Mucoromycota</taxon>
        <taxon>Glomeromycotina</taxon>
        <taxon>Glomeromycetes</taxon>
        <taxon>Diversisporales</taxon>
        <taxon>Gigasporaceae</taxon>
        <taxon>Dentiscutata</taxon>
    </lineage>
</organism>
<comment type="caution">
    <text evidence="1">The sequence shown here is derived from an EMBL/GenBank/DDBJ whole genome shotgun (WGS) entry which is preliminary data.</text>
</comment>
<dbReference type="Proteomes" id="UP000789405">
    <property type="component" value="Unassembled WGS sequence"/>
</dbReference>
<feature type="non-terminal residue" evidence="1">
    <location>
        <position position="1"/>
    </location>
</feature>
<dbReference type="AlphaFoldDB" id="A0A9N9ITA6"/>
<dbReference type="EMBL" id="CAJVPY010015194">
    <property type="protein sequence ID" value="CAG8750431.1"/>
    <property type="molecule type" value="Genomic_DNA"/>
</dbReference>